<dbReference type="SUPFAM" id="SSF51445">
    <property type="entry name" value="(Trans)glycosidases"/>
    <property type="match status" value="1"/>
</dbReference>
<dbReference type="Pfam" id="PF03537">
    <property type="entry name" value="Glyco_hydro_114"/>
    <property type="match status" value="1"/>
</dbReference>
<proteinExistence type="predicted"/>
<keyword evidence="3" id="KW-1185">Reference proteome</keyword>
<dbReference type="RefSeq" id="WP_057762404.1">
    <property type="nucleotide sequence ID" value="NZ_CP183326.1"/>
</dbReference>
<dbReference type="Gene3D" id="3.20.20.70">
    <property type="entry name" value="Aldolase class I"/>
    <property type="match status" value="1"/>
</dbReference>
<evidence type="ECO:0000313" key="2">
    <source>
        <dbReference type="EMBL" id="TCJ02766.1"/>
    </source>
</evidence>
<comment type="caution">
    <text evidence="2">The sequence shown here is derived from an EMBL/GenBank/DDBJ whole genome shotgun (WGS) entry which is preliminary data.</text>
</comment>
<dbReference type="OrthoDB" id="2380315at2"/>
<feature type="domain" description="Glycoside-hydrolase family GH114 TIM-barrel" evidence="1">
    <location>
        <begin position="52"/>
        <end position="220"/>
    </location>
</feature>
<dbReference type="InterPro" id="IPR004352">
    <property type="entry name" value="GH114_TIM-barrel"/>
</dbReference>
<protein>
    <submittedName>
        <fullName evidence="2">Glucanotransferase</fullName>
    </submittedName>
</protein>
<organism evidence="2 3">
    <name type="scientific">Cytobacillus praedii</name>
    <dbReference type="NCBI Taxonomy" id="1742358"/>
    <lineage>
        <taxon>Bacteria</taxon>
        <taxon>Bacillati</taxon>
        <taxon>Bacillota</taxon>
        <taxon>Bacilli</taxon>
        <taxon>Bacillales</taxon>
        <taxon>Bacillaceae</taxon>
        <taxon>Cytobacillus</taxon>
    </lineage>
</organism>
<sequence length="275" mass="32089">MFKKTFLALQFIFPLLLTQCFPTMGQAQNPLLDVNSYQIYYGHVDDLKAKQLGKKDMVVIEPHETTKEHVAELKKKGTITLGYISIMELQDWDEEFVANVQEDDYLKVNGEKVYVEDWDTYLMDITNKHYQQLLLNEIEEEIVKKQFDGIILDTVGDIDDFYGDDEELATHLRNGYVELLQAITSKHKELLLLQNWGFETLKTASKDYVDAIMWEGFNKERLTNSKWGQNWIKYFQTLQKEENIAVFTVAPNKSSANYSVKQGFVSYENKNSIYN</sequence>
<dbReference type="Proteomes" id="UP000293846">
    <property type="component" value="Unassembled WGS sequence"/>
</dbReference>
<accession>A0A4R1ARR6</accession>
<evidence type="ECO:0000259" key="1">
    <source>
        <dbReference type="Pfam" id="PF03537"/>
    </source>
</evidence>
<dbReference type="PANTHER" id="PTHR35882">
    <property type="entry name" value="PELA"/>
    <property type="match status" value="1"/>
</dbReference>
<dbReference type="InterPro" id="IPR013785">
    <property type="entry name" value="Aldolase_TIM"/>
</dbReference>
<name>A0A4R1ARR6_9BACI</name>
<dbReference type="STRING" id="1742358.GCA_001439605_00037"/>
<dbReference type="PANTHER" id="PTHR35882:SF2">
    <property type="entry name" value="PELA"/>
    <property type="match status" value="1"/>
</dbReference>
<dbReference type="GO" id="GO:0016740">
    <property type="term" value="F:transferase activity"/>
    <property type="evidence" value="ECO:0007669"/>
    <property type="project" value="UniProtKB-KW"/>
</dbReference>
<dbReference type="InterPro" id="IPR017853">
    <property type="entry name" value="GH"/>
</dbReference>
<dbReference type="EMBL" id="SJTH01000027">
    <property type="protein sequence ID" value="TCJ02766.1"/>
    <property type="molecule type" value="Genomic_DNA"/>
</dbReference>
<evidence type="ECO:0000313" key="3">
    <source>
        <dbReference type="Proteomes" id="UP000293846"/>
    </source>
</evidence>
<dbReference type="AlphaFoldDB" id="A0A4R1ARR6"/>
<reference evidence="2 3" key="1">
    <citation type="submission" date="2019-03" db="EMBL/GenBank/DDBJ databases">
        <authorList>
            <person name="Jensen L."/>
            <person name="Storgaard J."/>
            <person name="Sulaj E."/>
            <person name="Schramm A."/>
            <person name="Marshall I.P.G."/>
        </authorList>
    </citation>
    <scope>NUCLEOTIDE SEQUENCE [LARGE SCALE GENOMIC DNA]</scope>
    <source>
        <strain evidence="2 3">2017H2G3</strain>
    </source>
</reference>
<keyword evidence="2" id="KW-0808">Transferase</keyword>
<gene>
    <name evidence="2" type="ORF">E0Y62_17875</name>
</gene>